<sequence>MVKGPGVAPVRHDFFSHGDLVQACLLIDRAAAHLLSSHRPHTLSRHQILHGIKYPPPAVNCDTALTMITVPALCNSYGPGYYNTHGYGHYYECEPACGLIFWHYLDYEDHLVKSRHHHYCTPCHTELSFENVEQTYLAQSPQRVYCRFCQTDVVNILNHHQECHMQCPRCNVWCKDMAHFYSHCQADHSDVYCAPCRRLYRHPNNLIMHLKSSTHTPKQFTCPQEACRKTFISQSALIAHFEASACPSGVELEDVDGYFAHQCDYRQLFVRPELIFSKRNLEIPSHIKGSFQCPECPKVFAYAGQITAHFNSPMHKNHGYKPYACPSASCGHATFYSLSGLALHQEKGNCDKACRYELQKLLVGLCRILARI</sequence>
<keyword evidence="4" id="KW-1185">Reference proteome</keyword>
<protein>
    <recommendedName>
        <fullName evidence="2">C2H2-type domain-containing protein</fullName>
    </recommendedName>
</protein>
<evidence type="ECO:0000313" key="4">
    <source>
        <dbReference type="Proteomes" id="UP000239156"/>
    </source>
</evidence>
<organism evidence="3 4">
    <name type="scientific">Puccinia striiformis</name>
    <dbReference type="NCBI Taxonomy" id="27350"/>
    <lineage>
        <taxon>Eukaryota</taxon>
        <taxon>Fungi</taxon>
        <taxon>Dikarya</taxon>
        <taxon>Basidiomycota</taxon>
        <taxon>Pucciniomycotina</taxon>
        <taxon>Pucciniomycetes</taxon>
        <taxon>Pucciniales</taxon>
        <taxon>Pucciniaceae</taxon>
        <taxon>Puccinia</taxon>
    </lineage>
</organism>
<dbReference type="GO" id="GO:0008270">
    <property type="term" value="F:zinc ion binding"/>
    <property type="evidence" value="ECO:0007669"/>
    <property type="project" value="UniProtKB-KW"/>
</dbReference>
<evidence type="ECO:0000259" key="2">
    <source>
        <dbReference type="PROSITE" id="PS50157"/>
    </source>
</evidence>
<feature type="domain" description="C2H2-type" evidence="2">
    <location>
        <begin position="291"/>
        <end position="322"/>
    </location>
</feature>
<proteinExistence type="predicted"/>
<keyword evidence="1" id="KW-0479">Metal-binding</keyword>
<evidence type="ECO:0000256" key="1">
    <source>
        <dbReference type="PROSITE-ProRule" id="PRU00042"/>
    </source>
</evidence>
<dbReference type="SUPFAM" id="SSF57667">
    <property type="entry name" value="beta-beta-alpha zinc fingers"/>
    <property type="match status" value="1"/>
</dbReference>
<name>A0A2S4W1G0_9BASI</name>
<keyword evidence="1" id="KW-0863">Zinc-finger</keyword>
<dbReference type="InterPro" id="IPR036236">
    <property type="entry name" value="Znf_C2H2_sf"/>
</dbReference>
<dbReference type="VEuPathDB" id="FungiDB:PSHT_10451"/>
<dbReference type="EMBL" id="PKSL01000011">
    <property type="protein sequence ID" value="POW15623.1"/>
    <property type="molecule type" value="Genomic_DNA"/>
</dbReference>
<accession>A0A2S4W1G0</accession>
<evidence type="ECO:0000313" key="3">
    <source>
        <dbReference type="EMBL" id="POW15623.1"/>
    </source>
</evidence>
<dbReference type="InterPro" id="IPR013087">
    <property type="entry name" value="Znf_C2H2_type"/>
</dbReference>
<dbReference type="PROSITE" id="PS50157">
    <property type="entry name" value="ZINC_FINGER_C2H2_2"/>
    <property type="match status" value="2"/>
</dbReference>
<dbReference type="AlphaFoldDB" id="A0A2S4W1G0"/>
<dbReference type="PROSITE" id="PS00028">
    <property type="entry name" value="ZINC_FINGER_C2H2_1"/>
    <property type="match status" value="3"/>
</dbReference>
<dbReference type="SMART" id="SM00355">
    <property type="entry name" value="ZnF_C2H2"/>
    <property type="match status" value="5"/>
</dbReference>
<reference evidence="3" key="1">
    <citation type="submission" date="2017-12" db="EMBL/GenBank/DDBJ databases">
        <title>Gene loss provides genomic basis for host adaptation in cereal stripe rust fungi.</title>
        <authorList>
            <person name="Xia C."/>
        </authorList>
    </citation>
    <scope>NUCLEOTIDE SEQUENCE [LARGE SCALE GENOMIC DNA]</scope>
    <source>
        <strain evidence="3">93-210</strain>
    </source>
</reference>
<dbReference type="Proteomes" id="UP000239156">
    <property type="component" value="Unassembled WGS sequence"/>
</dbReference>
<dbReference type="Gene3D" id="3.30.160.60">
    <property type="entry name" value="Classic Zinc Finger"/>
    <property type="match status" value="2"/>
</dbReference>
<gene>
    <name evidence="3" type="ORF">PSTT_01996</name>
</gene>
<keyword evidence="1" id="KW-0862">Zinc</keyword>
<dbReference type="VEuPathDB" id="FungiDB:PSTT_01996"/>
<dbReference type="Pfam" id="PF12874">
    <property type="entry name" value="zf-met"/>
    <property type="match status" value="1"/>
</dbReference>
<feature type="domain" description="C2H2-type" evidence="2">
    <location>
        <begin position="191"/>
        <end position="220"/>
    </location>
</feature>
<comment type="caution">
    <text evidence="3">The sequence shown here is derived from an EMBL/GenBank/DDBJ whole genome shotgun (WGS) entry which is preliminary data.</text>
</comment>